<proteinExistence type="predicted"/>
<evidence type="ECO:0000313" key="2">
    <source>
        <dbReference type="EMBL" id="PNG92487.1"/>
    </source>
</evidence>
<dbReference type="RefSeq" id="WP_102937137.1">
    <property type="nucleotide sequence ID" value="NZ_JBHWGF010000030.1"/>
</dbReference>
<evidence type="ECO:0000256" key="1">
    <source>
        <dbReference type="SAM" id="MobiDB-lite"/>
    </source>
</evidence>
<evidence type="ECO:0008006" key="4">
    <source>
        <dbReference type="Google" id="ProtNLM"/>
    </source>
</evidence>
<dbReference type="SUPFAM" id="SSF48239">
    <property type="entry name" value="Terpenoid cyclases/Protein prenyltransferases"/>
    <property type="match status" value="1"/>
</dbReference>
<dbReference type="InterPro" id="IPR008930">
    <property type="entry name" value="Terpenoid_cyclase/PrenylTrfase"/>
</dbReference>
<organism evidence="2 3">
    <name type="scientific">Streptomyces malaysiensis</name>
    <dbReference type="NCBI Taxonomy" id="92644"/>
    <lineage>
        <taxon>Bacteria</taxon>
        <taxon>Bacillati</taxon>
        <taxon>Actinomycetota</taxon>
        <taxon>Actinomycetes</taxon>
        <taxon>Kitasatosporales</taxon>
        <taxon>Streptomycetaceae</taxon>
        <taxon>Streptomyces</taxon>
        <taxon>Streptomyces violaceusniger group</taxon>
    </lineage>
</organism>
<accession>A0A2J7YWT5</accession>
<comment type="caution">
    <text evidence="2">The sequence shown here is derived from an EMBL/GenBank/DDBJ whole genome shotgun (WGS) entry which is preliminary data.</text>
</comment>
<sequence length="335" mass="35908">MDRSASLPSSPSSPSLPTPGSAESAQPAESSALSRAERFVWLTARVLEQRRFAYHFLGGGAEAVETALAAYLGPDGGYGHALEPDLRGPVSQPLHAVHALRVLDEIGRCGGQRVERLCRYLTSVSTPDGALPICRPSPRGYPAAPWIPSVDDPRGDLLTTGPVVGLLHRNDVWHAWLFRATDFCWAAVAALGEAGAAARPYEIAAAVAFLDGAPDRARAEAAAERLGRRVREEKLVVPPAAPERAGSRPQPPEQDPGPGESLQVLDIVRTPGSPARRWFTDAEVERSLDVLEAAQQEDGGWPPHRRAWTPGATLEGRSVATIEALLTLRAHGRRI</sequence>
<reference evidence="2 3" key="1">
    <citation type="submission" date="2015-09" db="EMBL/GenBank/DDBJ databases">
        <title>Genome sequence, genome mining and natural product profiling of a biocontrol bacterium Streptomyces malaysiensis F913.</title>
        <authorList>
            <person name="Xu Y."/>
            <person name="Wei J."/>
            <person name="Xie J."/>
            <person name="Li T."/>
            <person name="Zhou Z."/>
        </authorList>
    </citation>
    <scope>NUCLEOTIDE SEQUENCE [LARGE SCALE GENOMIC DNA]</scope>
    <source>
        <strain evidence="2 3">F913</strain>
    </source>
</reference>
<name>A0A2J7YWT5_STRMQ</name>
<dbReference type="AlphaFoldDB" id="A0A2J7YWT5"/>
<protein>
    <recommendedName>
        <fullName evidence="4">Prenyltransferase</fullName>
    </recommendedName>
</protein>
<feature type="region of interest" description="Disordered" evidence="1">
    <location>
        <begin position="1"/>
        <end position="30"/>
    </location>
</feature>
<gene>
    <name evidence="2" type="ORF">SMF913_27952</name>
</gene>
<dbReference type="EMBL" id="LJIW01000002">
    <property type="protein sequence ID" value="PNG92487.1"/>
    <property type="molecule type" value="Genomic_DNA"/>
</dbReference>
<keyword evidence="3" id="KW-1185">Reference proteome</keyword>
<evidence type="ECO:0000313" key="3">
    <source>
        <dbReference type="Proteomes" id="UP000236520"/>
    </source>
</evidence>
<dbReference type="Proteomes" id="UP000236520">
    <property type="component" value="Unassembled WGS sequence"/>
</dbReference>
<feature type="region of interest" description="Disordered" evidence="1">
    <location>
        <begin position="232"/>
        <end position="261"/>
    </location>
</feature>